<dbReference type="AlphaFoldDB" id="A0A445BI37"/>
<dbReference type="Proteomes" id="UP000289738">
    <property type="component" value="Chromosome A09"/>
</dbReference>
<evidence type="ECO:0008006" key="4">
    <source>
        <dbReference type="Google" id="ProtNLM"/>
    </source>
</evidence>
<organism evidence="2 3">
    <name type="scientific">Arachis hypogaea</name>
    <name type="common">Peanut</name>
    <dbReference type="NCBI Taxonomy" id="3818"/>
    <lineage>
        <taxon>Eukaryota</taxon>
        <taxon>Viridiplantae</taxon>
        <taxon>Streptophyta</taxon>
        <taxon>Embryophyta</taxon>
        <taxon>Tracheophyta</taxon>
        <taxon>Spermatophyta</taxon>
        <taxon>Magnoliopsida</taxon>
        <taxon>eudicotyledons</taxon>
        <taxon>Gunneridae</taxon>
        <taxon>Pentapetalae</taxon>
        <taxon>rosids</taxon>
        <taxon>fabids</taxon>
        <taxon>Fabales</taxon>
        <taxon>Fabaceae</taxon>
        <taxon>Papilionoideae</taxon>
        <taxon>50 kb inversion clade</taxon>
        <taxon>dalbergioids sensu lato</taxon>
        <taxon>Dalbergieae</taxon>
        <taxon>Pterocarpus clade</taxon>
        <taxon>Arachis</taxon>
    </lineage>
</organism>
<keyword evidence="1" id="KW-0472">Membrane</keyword>
<keyword evidence="3" id="KW-1185">Reference proteome</keyword>
<name>A0A445BI37_ARAHY</name>
<evidence type="ECO:0000313" key="2">
    <source>
        <dbReference type="EMBL" id="RYR38346.1"/>
    </source>
</evidence>
<feature type="transmembrane region" description="Helical" evidence="1">
    <location>
        <begin position="20"/>
        <end position="37"/>
    </location>
</feature>
<keyword evidence="1" id="KW-0812">Transmembrane</keyword>
<evidence type="ECO:0000256" key="1">
    <source>
        <dbReference type="SAM" id="Phobius"/>
    </source>
</evidence>
<gene>
    <name evidence="2" type="ORF">Ahy_A09g043382</name>
</gene>
<protein>
    <recommendedName>
        <fullName evidence="4">Ubiquitin-like protease family profile domain-containing protein</fullName>
    </recommendedName>
</protein>
<keyword evidence="1" id="KW-1133">Transmembrane helix</keyword>
<dbReference type="EMBL" id="SDMP01000009">
    <property type="protein sequence ID" value="RYR38346.1"/>
    <property type="molecule type" value="Genomic_DNA"/>
</dbReference>
<accession>A0A445BI37</accession>
<comment type="caution">
    <text evidence="2">The sequence shown here is derived from an EMBL/GenBank/DDBJ whole genome shotgun (WGS) entry which is preliminary data.</text>
</comment>
<proteinExistence type="predicted"/>
<reference evidence="2 3" key="1">
    <citation type="submission" date="2019-01" db="EMBL/GenBank/DDBJ databases">
        <title>Sequencing of cultivated peanut Arachis hypogaea provides insights into genome evolution and oil improvement.</title>
        <authorList>
            <person name="Chen X."/>
        </authorList>
    </citation>
    <scope>NUCLEOTIDE SEQUENCE [LARGE SCALE GENOMIC DNA]</scope>
    <source>
        <strain evidence="3">cv. Fuhuasheng</strain>
        <tissue evidence="2">Leaves</tissue>
    </source>
</reference>
<evidence type="ECO:0000313" key="3">
    <source>
        <dbReference type="Proteomes" id="UP000289738"/>
    </source>
</evidence>
<sequence>MIAMCLILNKQRIKRFEEQIYCLLLSIVNMAIGNHAGGEFLHTKTQKLKKKFCILDAYNKKCPTPSRMKFNTFIGYAISRMEGKPLRKDDDQIQSSYINISDQKMSFDCAIYVMKWLEIIEPKNIKNGKNHWDNWTQAIIQPSEKAKQQYCLSHLHLCLSPYCQIDSDDFDSN</sequence>